<feature type="compositionally biased region" description="Basic and acidic residues" evidence="1">
    <location>
        <begin position="17"/>
        <end position="42"/>
    </location>
</feature>
<dbReference type="AlphaFoldDB" id="A0A418KQ35"/>
<comment type="caution">
    <text evidence="2">The sequence shown here is derived from an EMBL/GenBank/DDBJ whole genome shotgun (WGS) entry which is preliminary data.</text>
</comment>
<gene>
    <name evidence="2" type="ORF">DY240_14800</name>
</gene>
<dbReference type="InterPro" id="IPR036170">
    <property type="entry name" value="YezG-like_sf"/>
</dbReference>
<name>A0A418KQ35_9ACTN</name>
<protein>
    <submittedName>
        <fullName evidence="2">Uncharacterized protein</fullName>
    </submittedName>
</protein>
<evidence type="ECO:0000313" key="3">
    <source>
        <dbReference type="Proteomes" id="UP000284057"/>
    </source>
</evidence>
<keyword evidence="3" id="KW-1185">Reference proteome</keyword>
<feature type="region of interest" description="Disordered" evidence="1">
    <location>
        <begin position="17"/>
        <end position="46"/>
    </location>
</feature>
<accession>A0A418KQ35</accession>
<dbReference type="RefSeq" id="WP_119660627.1">
    <property type="nucleotide sequence ID" value="NZ_QUAL01000146.1"/>
</dbReference>
<dbReference type="EMBL" id="QUAL01000146">
    <property type="protein sequence ID" value="RIQ21634.1"/>
    <property type="molecule type" value="Genomic_DNA"/>
</dbReference>
<organism evidence="2 3">
    <name type="scientific">Jiangella rhizosphaerae</name>
    <dbReference type="NCBI Taxonomy" id="2293569"/>
    <lineage>
        <taxon>Bacteria</taxon>
        <taxon>Bacillati</taxon>
        <taxon>Actinomycetota</taxon>
        <taxon>Actinomycetes</taxon>
        <taxon>Jiangellales</taxon>
        <taxon>Jiangellaceae</taxon>
        <taxon>Jiangella</taxon>
    </lineage>
</organism>
<dbReference type="Proteomes" id="UP000284057">
    <property type="component" value="Unassembled WGS sequence"/>
</dbReference>
<sequence length="180" mass="20679">MDEDEELLQEAIRRVMTRENRRLSEETTDEHGNPLPRLDLDHPPATTDDPLLRVGYALLPHLPTGWLTAILNVAAAADDVRTWVMITKPGEGLSQYEHLHYLPDVAEAAASLRHATYEPERGAWYGFILRLNANGTLVLREDYESPPFLHWGPREVELVRRDQVLYPRPPERLPAWHPAR</sequence>
<dbReference type="SUPFAM" id="SSF160424">
    <property type="entry name" value="BH3703-like"/>
    <property type="match status" value="1"/>
</dbReference>
<evidence type="ECO:0000313" key="2">
    <source>
        <dbReference type="EMBL" id="RIQ21634.1"/>
    </source>
</evidence>
<evidence type="ECO:0000256" key="1">
    <source>
        <dbReference type="SAM" id="MobiDB-lite"/>
    </source>
</evidence>
<reference evidence="2 3" key="1">
    <citation type="submission" date="2018-09" db="EMBL/GenBank/DDBJ databases">
        <title>Isolation, diversity and antifungal activity of actinobacteria from wheat.</title>
        <authorList>
            <person name="Han C."/>
        </authorList>
    </citation>
    <scope>NUCLEOTIDE SEQUENCE [LARGE SCALE GENOMIC DNA]</scope>
    <source>
        <strain evidence="2 3">NEAU-YY265</strain>
    </source>
</reference>
<dbReference type="OrthoDB" id="6957847at2"/>
<proteinExistence type="predicted"/>